<evidence type="ECO:0000313" key="3">
    <source>
        <dbReference type="Proteomes" id="UP000009027"/>
    </source>
</evidence>
<accession>F9WNU9</accession>
<name>F9WNU9_TRYVY</name>
<dbReference type="VEuPathDB" id="TriTrypDB:TvY486_0019120"/>
<feature type="compositionally biased region" description="Polar residues" evidence="1">
    <location>
        <begin position="178"/>
        <end position="192"/>
    </location>
</feature>
<dbReference type="Proteomes" id="UP000009027">
    <property type="component" value="Unassembled WGS sequence"/>
</dbReference>
<keyword evidence="3" id="KW-1185">Reference proteome</keyword>
<dbReference type="AlphaFoldDB" id="F9WNU9"/>
<evidence type="ECO:0000313" key="2">
    <source>
        <dbReference type="EMBL" id="CCD19220.1"/>
    </source>
</evidence>
<proteinExistence type="predicted"/>
<dbReference type="EMBL" id="CAEX01002918">
    <property type="protein sequence ID" value="CCD19220.1"/>
    <property type="molecule type" value="Genomic_DNA"/>
</dbReference>
<protein>
    <submittedName>
        <fullName evidence="2">Uncharacterized protein</fullName>
    </submittedName>
</protein>
<organism evidence="2 3">
    <name type="scientific">Trypanosoma vivax (strain Y486)</name>
    <dbReference type="NCBI Taxonomy" id="1055687"/>
    <lineage>
        <taxon>Eukaryota</taxon>
        <taxon>Discoba</taxon>
        <taxon>Euglenozoa</taxon>
        <taxon>Kinetoplastea</taxon>
        <taxon>Metakinetoplastina</taxon>
        <taxon>Trypanosomatida</taxon>
        <taxon>Trypanosomatidae</taxon>
        <taxon>Trypanosoma</taxon>
        <taxon>Duttonella</taxon>
    </lineage>
</organism>
<sequence>MAAESRAALVLDASVPGHLALRSRALRPGQSRIGRPGEPLLFGTRRRVEKTTGGKAGIARQTTKQTPICKAAGVAHCDKTQKEGKTARRTGHAVAVPREGEDQTVACRRRGLSWRSDAEPGTSIIPRHGVGQPVAAGRQQPATRHASPDAAAPPPRRDAHARAEQASGTRASRHVQRQRSGPKQNEGRSLSAQRAEGNRTKKRVGPTQKRQTVREHKTNETGGTKMRAKGEVGTTVRRREKRTVPGTEGSRRR</sequence>
<evidence type="ECO:0000256" key="1">
    <source>
        <dbReference type="SAM" id="MobiDB-lite"/>
    </source>
</evidence>
<feature type="region of interest" description="Disordered" evidence="1">
    <location>
        <begin position="80"/>
        <end position="253"/>
    </location>
</feature>
<gene>
    <name evidence="2" type="ORF">TvY486_0019120</name>
</gene>
<reference evidence="2 3" key="1">
    <citation type="journal article" date="2012" name="Proc. Natl. Acad. Sci. U.S.A.">
        <title>Antigenic diversity is generated by distinct evolutionary mechanisms in African trypanosome species.</title>
        <authorList>
            <person name="Jackson A.P."/>
            <person name="Berry A."/>
            <person name="Aslett M."/>
            <person name="Allison H.C."/>
            <person name="Burton P."/>
            <person name="Vavrova-Anderson J."/>
            <person name="Brown R."/>
            <person name="Browne H."/>
            <person name="Corton N."/>
            <person name="Hauser H."/>
            <person name="Gamble J."/>
            <person name="Gilderthorp R."/>
            <person name="Marcello L."/>
            <person name="McQuillan J."/>
            <person name="Otto T.D."/>
            <person name="Quail M.A."/>
            <person name="Sanders M.J."/>
            <person name="van Tonder A."/>
            <person name="Ginger M.L."/>
            <person name="Field M.C."/>
            <person name="Barry J.D."/>
            <person name="Hertz-Fowler C."/>
            <person name="Berriman M."/>
        </authorList>
    </citation>
    <scope>NUCLEOTIDE SEQUENCE</scope>
    <source>
        <strain evidence="2 3">Y486</strain>
    </source>
</reference>